<keyword evidence="8" id="KW-0460">Magnesium</keyword>
<dbReference type="PANTHER" id="PTHR11136">
    <property type="entry name" value="FOLYLPOLYGLUTAMATE SYNTHASE-RELATED"/>
    <property type="match status" value="1"/>
</dbReference>
<evidence type="ECO:0000256" key="7">
    <source>
        <dbReference type="ARBA" id="ARBA00022840"/>
    </source>
</evidence>
<feature type="domain" description="Mur ligase C-terminal" evidence="12">
    <location>
        <begin position="291"/>
        <end position="410"/>
    </location>
</feature>
<keyword evidence="6 11" id="KW-0547">Nucleotide-binding</keyword>
<gene>
    <name evidence="14" type="ORF">C7381_102196</name>
</gene>
<keyword evidence="5" id="KW-0479">Metal-binding</keyword>
<protein>
    <recommendedName>
        <fullName evidence="3">tetrahydrofolate synthase</fullName>
        <ecNumber evidence="3">6.3.2.17</ecNumber>
    </recommendedName>
    <alternativeName>
        <fullName evidence="9">Tetrahydrofolylpolyglutamate synthase</fullName>
    </alternativeName>
</protein>
<dbReference type="GO" id="GO:0005524">
    <property type="term" value="F:ATP binding"/>
    <property type="evidence" value="ECO:0007669"/>
    <property type="project" value="UniProtKB-KW"/>
</dbReference>
<keyword evidence="4 11" id="KW-0436">Ligase</keyword>
<dbReference type="EC" id="6.3.2.17" evidence="3"/>
<proteinExistence type="inferred from homology"/>
<feature type="domain" description="Mur ligase central" evidence="13">
    <location>
        <begin position="45"/>
        <end position="265"/>
    </location>
</feature>
<dbReference type="FunFam" id="3.40.1190.10:FF:000011">
    <property type="entry name" value="Folylpolyglutamate synthase/dihydrofolate synthase"/>
    <property type="match status" value="1"/>
</dbReference>
<comment type="similarity">
    <text evidence="2 11">Belongs to the folylpolyglutamate synthase family.</text>
</comment>
<dbReference type="GO" id="GO:0005737">
    <property type="term" value="C:cytoplasm"/>
    <property type="evidence" value="ECO:0007669"/>
    <property type="project" value="TreeGrafter"/>
</dbReference>
<evidence type="ECO:0000313" key="14">
    <source>
        <dbReference type="EMBL" id="PVY95307.1"/>
    </source>
</evidence>
<evidence type="ECO:0000259" key="13">
    <source>
        <dbReference type="Pfam" id="PF08245"/>
    </source>
</evidence>
<evidence type="ECO:0000256" key="6">
    <source>
        <dbReference type="ARBA" id="ARBA00022741"/>
    </source>
</evidence>
<sequence length="424" mass="48492">MKNFEKYIDWMYKRDEKKGKHTLKNIQKLLEAFDNPQDKIKVIHIAGTNGKGSTCNFLSNTLSKTSKVGLFISPFMECMTESITINGVKISEEDFVKYIELFKPVLEKLDAEGYKNTYFEVLTAIMYKYFYDQKVDVAVVEVGMGGTLDSTNIVKRPIASVIVTISMDHVGILGNTIEEIAMNKAGIIKEGAPVFLYPKDEHLYKLFKDVADSKHAPLYTFSKDEVKVLQISDHENDFDFRDYKNMRTSLVGVHQFYNASLAIMVLDYFKEMFNLTEEIIKDGIFTSHNTGRLQIISKSPKILVDGSHNKEAMDALVNSLKVFKYNHLILVFSILKDKDYEYAIKELSKITDKFIITTIDNPERAFKLYDLEKEVKKVRNDVVAIADRVEAINYATTIAEADDLILVCGSLYLVRDVIKFVKNK</sequence>
<evidence type="ECO:0000259" key="12">
    <source>
        <dbReference type="Pfam" id="PF02875"/>
    </source>
</evidence>
<dbReference type="PANTHER" id="PTHR11136:SF0">
    <property type="entry name" value="DIHYDROFOLATE SYNTHETASE-RELATED"/>
    <property type="match status" value="1"/>
</dbReference>
<reference evidence="14 15" key="1">
    <citation type="submission" date="2018-04" db="EMBL/GenBank/DDBJ databases">
        <title>Genomic Encyclopedia of Type Strains, Phase IV (KMG-IV): sequencing the most valuable type-strain genomes for metagenomic binning, comparative biology and taxonomic classification.</title>
        <authorList>
            <person name="Goeker M."/>
        </authorList>
    </citation>
    <scope>NUCLEOTIDE SEQUENCE [LARGE SCALE GENOMIC DNA]</scope>
    <source>
        <strain evidence="14 15">DSM 20705</strain>
    </source>
</reference>
<dbReference type="AlphaFoldDB" id="A0A2U1E5U5"/>
<comment type="caution">
    <text evidence="14">The sequence shown here is derived from an EMBL/GenBank/DDBJ whole genome shotgun (WGS) entry which is preliminary data.</text>
</comment>
<dbReference type="RefSeq" id="WP_116479761.1">
    <property type="nucleotide sequence ID" value="NZ_QEKV01000002.1"/>
</dbReference>
<dbReference type="InterPro" id="IPR018109">
    <property type="entry name" value="Folylpolyglutamate_synth_CS"/>
</dbReference>
<evidence type="ECO:0000256" key="2">
    <source>
        <dbReference type="ARBA" id="ARBA00008276"/>
    </source>
</evidence>
<dbReference type="InterPro" id="IPR001645">
    <property type="entry name" value="Folylpolyglutamate_synth"/>
</dbReference>
<dbReference type="Pfam" id="PF02875">
    <property type="entry name" value="Mur_ligase_C"/>
    <property type="match status" value="1"/>
</dbReference>
<dbReference type="Pfam" id="PF08245">
    <property type="entry name" value="Mur_ligase_M"/>
    <property type="match status" value="1"/>
</dbReference>
<dbReference type="InterPro" id="IPR013221">
    <property type="entry name" value="Mur_ligase_cen"/>
</dbReference>
<evidence type="ECO:0000256" key="3">
    <source>
        <dbReference type="ARBA" id="ARBA00013025"/>
    </source>
</evidence>
<dbReference type="NCBIfam" id="TIGR01499">
    <property type="entry name" value="folC"/>
    <property type="match status" value="1"/>
</dbReference>
<dbReference type="InterPro" id="IPR004101">
    <property type="entry name" value="Mur_ligase_C"/>
</dbReference>
<evidence type="ECO:0000256" key="9">
    <source>
        <dbReference type="ARBA" id="ARBA00030592"/>
    </source>
</evidence>
<dbReference type="GO" id="GO:0008841">
    <property type="term" value="F:dihydrofolate synthase activity"/>
    <property type="evidence" value="ECO:0007669"/>
    <property type="project" value="TreeGrafter"/>
</dbReference>
<evidence type="ECO:0000256" key="10">
    <source>
        <dbReference type="ARBA" id="ARBA00047493"/>
    </source>
</evidence>
<dbReference type="Gene3D" id="3.40.1190.10">
    <property type="entry name" value="Mur-like, catalytic domain"/>
    <property type="match status" value="1"/>
</dbReference>
<evidence type="ECO:0000256" key="5">
    <source>
        <dbReference type="ARBA" id="ARBA00022723"/>
    </source>
</evidence>
<evidence type="ECO:0000313" key="15">
    <source>
        <dbReference type="Proteomes" id="UP000245793"/>
    </source>
</evidence>
<dbReference type="Proteomes" id="UP000245793">
    <property type="component" value="Unassembled WGS sequence"/>
</dbReference>
<dbReference type="Gene3D" id="3.90.190.20">
    <property type="entry name" value="Mur ligase, C-terminal domain"/>
    <property type="match status" value="1"/>
</dbReference>
<keyword evidence="7 11" id="KW-0067">ATP-binding</keyword>
<dbReference type="SUPFAM" id="SSF53244">
    <property type="entry name" value="MurD-like peptide ligases, peptide-binding domain"/>
    <property type="match status" value="1"/>
</dbReference>
<dbReference type="GO" id="GO:0046872">
    <property type="term" value="F:metal ion binding"/>
    <property type="evidence" value="ECO:0007669"/>
    <property type="project" value="UniProtKB-KW"/>
</dbReference>
<comment type="catalytic activity">
    <reaction evidence="10">
        <text>(6S)-5,6,7,8-tetrahydrofolyl-(gamma-L-Glu)(n) + L-glutamate + ATP = (6S)-5,6,7,8-tetrahydrofolyl-(gamma-L-Glu)(n+1) + ADP + phosphate + H(+)</text>
        <dbReference type="Rhea" id="RHEA:10580"/>
        <dbReference type="Rhea" id="RHEA-COMP:14738"/>
        <dbReference type="Rhea" id="RHEA-COMP:14740"/>
        <dbReference type="ChEBI" id="CHEBI:15378"/>
        <dbReference type="ChEBI" id="CHEBI:29985"/>
        <dbReference type="ChEBI" id="CHEBI:30616"/>
        <dbReference type="ChEBI" id="CHEBI:43474"/>
        <dbReference type="ChEBI" id="CHEBI:141005"/>
        <dbReference type="ChEBI" id="CHEBI:456216"/>
        <dbReference type="EC" id="6.3.2.17"/>
    </reaction>
</comment>
<accession>A0A2U1E5U5</accession>
<dbReference type="InterPro" id="IPR036565">
    <property type="entry name" value="Mur-like_cat_sf"/>
</dbReference>
<dbReference type="SUPFAM" id="SSF53623">
    <property type="entry name" value="MurD-like peptide ligases, catalytic domain"/>
    <property type="match status" value="1"/>
</dbReference>
<evidence type="ECO:0000256" key="11">
    <source>
        <dbReference type="PIRNR" id="PIRNR001563"/>
    </source>
</evidence>
<evidence type="ECO:0000256" key="8">
    <source>
        <dbReference type="ARBA" id="ARBA00022842"/>
    </source>
</evidence>
<keyword evidence="15" id="KW-1185">Reference proteome</keyword>
<dbReference type="GO" id="GO:0004326">
    <property type="term" value="F:tetrahydrofolylpolyglutamate synthase activity"/>
    <property type="evidence" value="ECO:0007669"/>
    <property type="project" value="UniProtKB-EC"/>
</dbReference>
<dbReference type="PROSITE" id="PS01012">
    <property type="entry name" value="FOLYLPOLYGLU_SYNT_2"/>
    <property type="match status" value="1"/>
</dbReference>
<comment type="cofactor">
    <cofactor evidence="1">
        <name>Mg(2+)</name>
        <dbReference type="ChEBI" id="CHEBI:18420"/>
    </cofactor>
</comment>
<name>A0A2U1E5U5_9FIRM</name>
<dbReference type="EMBL" id="QEKV01000002">
    <property type="protein sequence ID" value="PVY95307.1"/>
    <property type="molecule type" value="Genomic_DNA"/>
</dbReference>
<evidence type="ECO:0000256" key="4">
    <source>
        <dbReference type="ARBA" id="ARBA00022598"/>
    </source>
</evidence>
<dbReference type="PIRSF" id="PIRSF001563">
    <property type="entry name" value="Folylpolyglu_synth"/>
    <property type="match status" value="1"/>
</dbReference>
<evidence type="ECO:0000256" key="1">
    <source>
        <dbReference type="ARBA" id="ARBA00001946"/>
    </source>
</evidence>
<organism evidence="14 15">
    <name type="scientific">Ezakiella coagulans</name>
    <dbReference type="NCBI Taxonomy" id="46507"/>
    <lineage>
        <taxon>Bacteria</taxon>
        <taxon>Bacillati</taxon>
        <taxon>Bacillota</taxon>
        <taxon>Tissierellia</taxon>
        <taxon>Ezakiella</taxon>
    </lineage>
</organism>
<dbReference type="InterPro" id="IPR036615">
    <property type="entry name" value="Mur_ligase_C_dom_sf"/>
</dbReference>